<keyword evidence="3" id="KW-0032">Aminotransferase</keyword>
<dbReference type="Pfam" id="PF01041">
    <property type="entry name" value="DegT_DnrJ_EryC1"/>
    <property type="match status" value="1"/>
</dbReference>
<protein>
    <submittedName>
        <fullName evidence="3">DegT/DnrJ/EryC1/StrS family aminotransferase</fullName>
    </submittedName>
</protein>
<keyword evidence="3" id="KW-0808">Transferase</keyword>
<dbReference type="InterPro" id="IPR000653">
    <property type="entry name" value="DegT/StrS_aminotransferase"/>
</dbReference>
<proteinExistence type="inferred from homology"/>
<organism evidence="3 4">
    <name type="scientific">Sabulicella glaciei</name>
    <dbReference type="NCBI Taxonomy" id="2984948"/>
    <lineage>
        <taxon>Bacteria</taxon>
        <taxon>Pseudomonadati</taxon>
        <taxon>Pseudomonadota</taxon>
        <taxon>Alphaproteobacteria</taxon>
        <taxon>Acetobacterales</taxon>
        <taxon>Acetobacteraceae</taxon>
        <taxon>Sabulicella</taxon>
    </lineage>
</organism>
<gene>
    <name evidence="3" type="ORF">OF850_03625</name>
</gene>
<keyword evidence="1" id="KW-0663">Pyridoxal phosphate</keyword>
<keyword evidence="4" id="KW-1185">Reference proteome</keyword>
<dbReference type="PANTHER" id="PTHR30244">
    <property type="entry name" value="TRANSAMINASE"/>
    <property type="match status" value="1"/>
</dbReference>
<dbReference type="InterPro" id="IPR015424">
    <property type="entry name" value="PyrdxlP-dep_Trfase"/>
</dbReference>
<evidence type="ECO:0000313" key="3">
    <source>
        <dbReference type="EMBL" id="MCW8084707.1"/>
    </source>
</evidence>
<name>A0ABT3NRE0_9PROT</name>
<evidence type="ECO:0000256" key="1">
    <source>
        <dbReference type="ARBA" id="ARBA00022898"/>
    </source>
</evidence>
<dbReference type="Gene3D" id="3.40.640.10">
    <property type="entry name" value="Type I PLP-dependent aspartate aminotransferase-like (Major domain)"/>
    <property type="match status" value="1"/>
</dbReference>
<dbReference type="SUPFAM" id="SSF53383">
    <property type="entry name" value="PLP-dependent transferases"/>
    <property type="match status" value="1"/>
</dbReference>
<dbReference type="InterPro" id="IPR015421">
    <property type="entry name" value="PyrdxlP-dep_Trfase_major"/>
</dbReference>
<dbReference type="PANTHER" id="PTHR30244:SF9">
    <property type="entry name" value="PROTEIN RV3402C"/>
    <property type="match status" value="1"/>
</dbReference>
<comment type="similarity">
    <text evidence="2">Belongs to the DegT/DnrJ/EryC1 family.</text>
</comment>
<reference evidence="3 4" key="1">
    <citation type="submission" date="2022-10" db="EMBL/GenBank/DDBJ databases">
        <title>Roseococcus glaciei nov., sp. nov., isolated from glacier.</title>
        <authorList>
            <person name="Liu Q."/>
            <person name="Xin Y.-H."/>
        </authorList>
    </citation>
    <scope>NUCLEOTIDE SEQUENCE [LARGE SCALE GENOMIC DNA]</scope>
    <source>
        <strain evidence="3 4">MDT2-1-1</strain>
    </source>
</reference>
<dbReference type="EMBL" id="JAPFQI010000001">
    <property type="protein sequence ID" value="MCW8084707.1"/>
    <property type="molecule type" value="Genomic_DNA"/>
</dbReference>
<dbReference type="Proteomes" id="UP001526430">
    <property type="component" value="Unassembled WGS sequence"/>
</dbReference>
<evidence type="ECO:0000256" key="2">
    <source>
        <dbReference type="ARBA" id="ARBA00037999"/>
    </source>
</evidence>
<comment type="caution">
    <text evidence="3">The sequence shown here is derived from an EMBL/GenBank/DDBJ whole genome shotgun (WGS) entry which is preliminary data.</text>
</comment>
<sequence>MVSASSILEPGIRPTLLPRPALSCSRVAPSLLTVEGALPPIPVARPLLPHVDALLPYLRRIDAARVYANWGPLNAELEVRLAVHCSGHVVSVSSATDGLVCALRAVLEDRPLEARRGLCLMPSWSFVASAHAAIVAGLQPAFLDVGEERWALEPGQVRDAIRAARASQEEISVAAVLVVAPFGLPVDPGPWDAFTQQTGIPVVVDAAAAFDGLSAGCSPAVVSLHATKAVGAGEGGSSPPPIPISLVASSARRISASSGPGLQRFQG</sequence>
<dbReference type="GO" id="GO:0008483">
    <property type="term" value="F:transaminase activity"/>
    <property type="evidence" value="ECO:0007669"/>
    <property type="project" value="UniProtKB-KW"/>
</dbReference>
<accession>A0ABT3NRE0</accession>
<evidence type="ECO:0000313" key="4">
    <source>
        <dbReference type="Proteomes" id="UP001526430"/>
    </source>
</evidence>